<proteinExistence type="predicted"/>
<comment type="caution">
    <text evidence="2">The sequence shown here is derived from an EMBL/GenBank/DDBJ whole genome shotgun (WGS) entry which is preliminary data.</text>
</comment>
<reference evidence="2" key="1">
    <citation type="submission" date="2020-07" db="EMBL/GenBank/DDBJ databases">
        <title>Ethylene signaling mediates host invasion by parasitic plants.</title>
        <authorList>
            <person name="Yoshida S."/>
        </authorList>
    </citation>
    <scope>NUCLEOTIDE SEQUENCE</scope>
    <source>
        <strain evidence="2">Okayama</strain>
    </source>
</reference>
<evidence type="ECO:0000313" key="3">
    <source>
        <dbReference type="Proteomes" id="UP000653305"/>
    </source>
</evidence>
<keyword evidence="3" id="KW-1185">Reference proteome</keyword>
<evidence type="ECO:0000313" key="2">
    <source>
        <dbReference type="EMBL" id="GFP88638.1"/>
    </source>
</evidence>
<feature type="non-terminal residue" evidence="2">
    <location>
        <position position="180"/>
    </location>
</feature>
<feature type="region of interest" description="Disordered" evidence="1">
    <location>
        <begin position="1"/>
        <end position="140"/>
    </location>
</feature>
<feature type="compositionally biased region" description="Basic and acidic residues" evidence="1">
    <location>
        <begin position="18"/>
        <end position="42"/>
    </location>
</feature>
<dbReference type="EMBL" id="BMAC01000170">
    <property type="protein sequence ID" value="GFP88638.1"/>
    <property type="molecule type" value="Genomic_DNA"/>
</dbReference>
<dbReference type="PANTHER" id="PTHR36364">
    <property type="entry name" value="OS03G0203000 PROTEIN"/>
    <property type="match status" value="1"/>
</dbReference>
<dbReference type="Proteomes" id="UP000653305">
    <property type="component" value="Unassembled WGS sequence"/>
</dbReference>
<organism evidence="2 3">
    <name type="scientific">Phtheirospermum japonicum</name>
    <dbReference type="NCBI Taxonomy" id="374723"/>
    <lineage>
        <taxon>Eukaryota</taxon>
        <taxon>Viridiplantae</taxon>
        <taxon>Streptophyta</taxon>
        <taxon>Embryophyta</taxon>
        <taxon>Tracheophyta</taxon>
        <taxon>Spermatophyta</taxon>
        <taxon>Magnoliopsida</taxon>
        <taxon>eudicotyledons</taxon>
        <taxon>Gunneridae</taxon>
        <taxon>Pentapetalae</taxon>
        <taxon>asterids</taxon>
        <taxon>lamiids</taxon>
        <taxon>Lamiales</taxon>
        <taxon>Orobanchaceae</taxon>
        <taxon>Orobanchaceae incertae sedis</taxon>
        <taxon>Phtheirospermum</taxon>
    </lineage>
</organism>
<protein>
    <submittedName>
        <fullName evidence="2">Uncharacterized protein</fullName>
    </submittedName>
</protein>
<sequence>QHDDRAGAGQNGRAFNRSRTDKEHGSWRDSKEHQNDRTEVKKTVVKANPARKRPAFREQKLPAVDPEKIEKTATDTENPKIQERRGVESGRRGRHERPSFARDRELTKGEAWSNGRDRYGGGVRSGYRGREGFNGGQGFHRAAGGRVEKWKHDLYDEANKSPKAKNEEDQISKIEALLAS</sequence>
<evidence type="ECO:0000256" key="1">
    <source>
        <dbReference type="SAM" id="MobiDB-lite"/>
    </source>
</evidence>
<dbReference type="PANTHER" id="PTHR36364:SF1">
    <property type="entry name" value="OS03G0203000 PROTEIN"/>
    <property type="match status" value="1"/>
</dbReference>
<accession>A0A830BUL0</accession>
<dbReference type="AlphaFoldDB" id="A0A830BUL0"/>
<gene>
    <name evidence="2" type="ORF">PHJA_001007500</name>
</gene>
<dbReference type="OrthoDB" id="1920561at2759"/>
<feature type="compositionally biased region" description="Basic and acidic residues" evidence="1">
    <location>
        <begin position="55"/>
        <end position="108"/>
    </location>
</feature>
<name>A0A830BUL0_9LAMI</name>